<reference evidence="6" key="1">
    <citation type="submission" date="2023-06" db="EMBL/GenBank/DDBJ databases">
        <title>Uncultivated large filamentous bacteria from sulfidic sediments reveal new species and different genomic features in energy metabolism and defense.</title>
        <authorList>
            <person name="Fonseca A."/>
        </authorList>
    </citation>
    <scope>NUCLEOTIDE SEQUENCE</scope>
    <source>
        <strain evidence="6">HSG4</strain>
    </source>
</reference>
<feature type="domain" description="Teneurin NHL" evidence="5">
    <location>
        <begin position="107"/>
        <end position="316"/>
    </location>
</feature>
<protein>
    <recommendedName>
        <fullName evidence="5">Teneurin NHL domain-containing protein</fullName>
    </recommendedName>
</protein>
<dbReference type="PANTHER" id="PTHR46388:SF2">
    <property type="entry name" value="NHL REPEAT-CONTAINING PROTEIN 2"/>
    <property type="match status" value="1"/>
</dbReference>
<dbReference type="PROSITE" id="PS51125">
    <property type="entry name" value="NHL"/>
    <property type="match status" value="1"/>
</dbReference>
<dbReference type="Proteomes" id="UP001171945">
    <property type="component" value="Unassembled WGS sequence"/>
</dbReference>
<evidence type="ECO:0000313" key="7">
    <source>
        <dbReference type="Proteomes" id="UP001171945"/>
    </source>
</evidence>
<feature type="transmembrane region" description="Helical" evidence="3">
    <location>
        <begin position="400"/>
        <end position="421"/>
    </location>
</feature>
<feature type="domain" description="Teneurin NHL" evidence="5">
    <location>
        <begin position="36"/>
        <end position="96"/>
    </location>
</feature>
<keyword evidence="3" id="KW-0472">Membrane</keyword>
<dbReference type="InterPro" id="IPR001258">
    <property type="entry name" value="NHL_repeat"/>
</dbReference>
<evidence type="ECO:0000256" key="4">
    <source>
        <dbReference type="SAM" id="SignalP"/>
    </source>
</evidence>
<keyword evidence="4" id="KW-0732">Signal</keyword>
<proteinExistence type="predicted"/>
<organism evidence="6 7">
    <name type="scientific">Candidatus Marithioploca araucensis</name>
    <dbReference type="NCBI Taxonomy" id="70273"/>
    <lineage>
        <taxon>Bacteria</taxon>
        <taxon>Pseudomonadati</taxon>
        <taxon>Pseudomonadota</taxon>
        <taxon>Gammaproteobacteria</taxon>
        <taxon>Thiotrichales</taxon>
        <taxon>Thiotrichaceae</taxon>
        <taxon>Candidatus Marithioploca</taxon>
    </lineage>
</organism>
<evidence type="ECO:0000313" key="6">
    <source>
        <dbReference type="EMBL" id="MDM8562398.1"/>
    </source>
</evidence>
<comment type="caution">
    <text evidence="6">The sequence shown here is derived from an EMBL/GenBank/DDBJ whole genome shotgun (WGS) entry which is preliminary data.</text>
</comment>
<keyword evidence="3" id="KW-1133">Transmembrane helix</keyword>
<sequence>MWKLLLSFLLLSWLSYGQAAYLIYDFAGNGKTGFDGDGGPAIKAKLNTTRGLAIDKTGNVFFADVENRRVRKVDIKTGTITTVAGCRKQPTQEVVCESWRKNEDNPEKYKALETQLSAPIDVAIDNADNLYILDRADSRVYKVDNEGYIFPVVNEEGSHGYSKDGELAKKASIDPNFGGISIDYDNNLYIADRANNRILKVDAKTQRIKTVAGNGKGGYEISKNLKATETMLNLPEDVLVDKKRNLYIADSYNHIIRKVDANGNITTIAGIPEQYGYNGDNKLATEALLNLPIGIAIDNSDNLYIADFHNHRIRKLTKTDNGYIITTIAGNGKAAFSSIEGYNSIDKSYNGEFATQVSLHDPEDVALVIGRDGDITMYIADHHHYRIRKIKWTDKELPDYTLLVISIFTILIIFFGTLYYFRWHTHPYKKKIVTNPSELFNIPLEQLAGIRRVLTYTGNLEDVLEKNNIPEEAWLDNAIEFVAKITPNFKRCELLAERLLATFEPIDDNIFKLKISEKISLNLSNFLVYFPPVNLSADDVFTQLQQEKMGQDYIIV</sequence>
<feature type="repeat" description="NHL" evidence="2">
    <location>
        <begin position="289"/>
        <end position="319"/>
    </location>
</feature>
<feature type="non-terminal residue" evidence="6">
    <location>
        <position position="556"/>
    </location>
</feature>
<name>A0ABT7VS90_9GAMM</name>
<dbReference type="PANTHER" id="PTHR46388">
    <property type="entry name" value="NHL REPEAT-CONTAINING PROTEIN 2"/>
    <property type="match status" value="1"/>
</dbReference>
<keyword evidence="3" id="KW-0812">Transmembrane</keyword>
<keyword evidence="1" id="KW-0677">Repeat</keyword>
<dbReference type="InterPro" id="IPR056822">
    <property type="entry name" value="TEN_NHL"/>
</dbReference>
<evidence type="ECO:0000256" key="1">
    <source>
        <dbReference type="ARBA" id="ARBA00022737"/>
    </source>
</evidence>
<dbReference type="Pfam" id="PF25021">
    <property type="entry name" value="TEN_NHL"/>
    <property type="match status" value="2"/>
</dbReference>
<accession>A0ABT7VS90</accession>
<feature type="chain" id="PRO_5045172729" description="Teneurin NHL domain-containing protein" evidence="4">
    <location>
        <begin position="20"/>
        <end position="556"/>
    </location>
</feature>
<dbReference type="Gene3D" id="2.120.10.30">
    <property type="entry name" value="TolB, C-terminal domain"/>
    <property type="match status" value="3"/>
</dbReference>
<evidence type="ECO:0000256" key="2">
    <source>
        <dbReference type="PROSITE-ProRule" id="PRU00504"/>
    </source>
</evidence>
<keyword evidence="7" id="KW-1185">Reference proteome</keyword>
<evidence type="ECO:0000259" key="5">
    <source>
        <dbReference type="Pfam" id="PF25021"/>
    </source>
</evidence>
<dbReference type="SUPFAM" id="SSF101898">
    <property type="entry name" value="NHL repeat"/>
    <property type="match status" value="2"/>
</dbReference>
<feature type="signal peptide" evidence="4">
    <location>
        <begin position="1"/>
        <end position="19"/>
    </location>
</feature>
<gene>
    <name evidence="6" type="ORF">QUF54_03500</name>
</gene>
<evidence type="ECO:0000256" key="3">
    <source>
        <dbReference type="SAM" id="Phobius"/>
    </source>
</evidence>
<dbReference type="InterPro" id="IPR011042">
    <property type="entry name" value="6-blade_b-propeller_TolB-like"/>
</dbReference>
<dbReference type="EMBL" id="JAUCGM010000138">
    <property type="protein sequence ID" value="MDM8562398.1"/>
    <property type="molecule type" value="Genomic_DNA"/>
</dbReference>